<name>A0AAE1GCV9_PETCI</name>
<sequence>MCVAEALCDLEPEQRGKYLKTEQVTKPPSDLRLASSEGRKKEGTVEEQLSEWDRMGEKGQRGPRGGPNSNPPPIPPETMTMNIQLNMQHAAMQQTMRMMNVIREYCCMGCPRNSVITK</sequence>
<evidence type="ECO:0000256" key="1">
    <source>
        <dbReference type="SAM" id="MobiDB-lite"/>
    </source>
</evidence>
<proteinExistence type="predicted"/>
<dbReference type="EMBL" id="JAWQEG010000490">
    <property type="protein sequence ID" value="KAK3889399.1"/>
    <property type="molecule type" value="Genomic_DNA"/>
</dbReference>
<keyword evidence="3" id="KW-1185">Reference proteome</keyword>
<accession>A0AAE1GCV9</accession>
<gene>
    <name evidence="2" type="ORF">Pcinc_006612</name>
</gene>
<reference evidence="2" key="1">
    <citation type="submission" date="2023-10" db="EMBL/GenBank/DDBJ databases">
        <title>Genome assemblies of two species of porcelain crab, Petrolisthes cinctipes and Petrolisthes manimaculis (Anomura: Porcellanidae).</title>
        <authorList>
            <person name="Angst P."/>
        </authorList>
    </citation>
    <scope>NUCLEOTIDE SEQUENCE</scope>
    <source>
        <strain evidence="2">PB745_01</strain>
        <tissue evidence="2">Gill</tissue>
    </source>
</reference>
<organism evidence="2 3">
    <name type="scientific">Petrolisthes cinctipes</name>
    <name type="common">Flat porcelain crab</name>
    <dbReference type="NCBI Taxonomy" id="88211"/>
    <lineage>
        <taxon>Eukaryota</taxon>
        <taxon>Metazoa</taxon>
        <taxon>Ecdysozoa</taxon>
        <taxon>Arthropoda</taxon>
        <taxon>Crustacea</taxon>
        <taxon>Multicrustacea</taxon>
        <taxon>Malacostraca</taxon>
        <taxon>Eumalacostraca</taxon>
        <taxon>Eucarida</taxon>
        <taxon>Decapoda</taxon>
        <taxon>Pleocyemata</taxon>
        <taxon>Anomura</taxon>
        <taxon>Galatheoidea</taxon>
        <taxon>Porcellanidae</taxon>
        <taxon>Petrolisthes</taxon>
    </lineage>
</organism>
<dbReference type="AlphaFoldDB" id="A0AAE1GCV9"/>
<feature type="compositionally biased region" description="Basic and acidic residues" evidence="1">
    <location>
        <begin position="51"/>
        <end position="60"/>
    </location>
</feature>
<feature type="region of interest" description="Disordered" evidence="1">
    <location>
        <begin position="13"/>
        <end position="79"/>
    </location>
</feature>
<comment type="caution">
    <text evidence="2">The sequence shown here is derived from an EMBL/GenBank/DDBJ whole genome shotgun (WGS) entry which is preliminary data.</text>
</comment>
<protein>
    <submittedName>
        <fullName evidence="2">Uncharacterized protein</fullName>
    </submittedName>
</protein>
<evidence type="ECO:0000313" key="2">
    <source>
        <dbReference type="EMBL" id="KAK3889399.1"/>
    </source>
</evidence>
<evidence type="ECO:0000313" key="3">
    <source>
        <dbReference type="Proteomes" id="UP001286313"/>
    </source>
</evidence>
<dbReference type="Proteomes" id="UP001286313">
    <property type="component" value="Unassembled WGS sequence"/>
</dbReference>